<proteinExistence type="predicted"/>
<keyword evidence="1" id="KW-0472">Membrane</keyword>
<evidence type="ECO:0000256" key="1">
    <source>
        <dbReference type="SAM" id="Phobius"/>
    </source>
</evidence>
<dbReference type="STRING" id="1505725.GA0061074_10398"/>
<evidence type="ECO:0000313" key="2">
    <source>
        <dbReference type="EMBL" id="SCB88042.1"/>
    </source>
</evidence>
<organism evidence="2 3">
    <name type="scientific">Weissella bombi</name>
    <dbReference type="NCBI Taxonomy" id="1505725"/>
    <lineage>
        <taxon>Bacteria</taxon>
        <taxon>Bacillati</taxon>
        <taxon>Bacillota</taxon>
        <taxon>Bacilli</taxon>
        <taxon>Lactobacillales</taxon>
        <taxon>Lactobacillaceae</taxon>
        <taxon>Weissella</taxon>
    </lineage>
</organism>
<accession>A0A1C4A0I3</accession>
<evidence type="ECO:0008006" key="4">
    <source>
        <dbReference type="Google" id="ProtNLM"/>
    </source>
</evidence>
<dbReference type="Proteomes" id="UP000199268">
    <property type="component" value="Unassembled WGS sequence"/>
</dbReference>
<dbReference type="EMBL" id="FMAO01000003">
    <property type="protein sequence ID" value="SCB88042.1"/>
    <property type="molecule type" value="Genomic_DNA"/>
</dbReference>
<dbReference type="RefSeq" id="WP_092461951.1">
    <property type="nucleotide sequence ID" value="NZ_BJEE01000004.1"/>
</dbReference>
<reference evidence="3" key="1">
    <citation type="submission" date="2016-08" db="EMBL/GenBank/DDBJ databases">
        <authorList>
            <person name="Varghese N."/>
            <person name="Submissions Spin"/>
        </authorList>
    </citation>
    <scope>NUCLEOTIDE SEQUENCE [LARGE SCALE GENOMIC DNA]</scope>
    <source>
        <strain evidence="3">R-53094</strain>
    </source>
</reference>
<feature type="transmembrane region" description="Helical" evidence="1">
    <location>
        <begin position="60"/>
        <end position="83"/>
    </location>
</feature>
<dbReference type="OrthoDB" id="9789113at2"/>
<feature type="transmembrane region" description="Helical" evidence="1">
    <location>
        <begin position="90"/>
        <end position="110"/>
    </location>
</feature>
<feature type="transmembrane region" description="Helical" evidence="1">
    <location>
        <begin position="125"/>
        <end position="144"/>
    </location>
</feature>
<gene>
    <name evidence="2" type="ORF">GA0061074_10398</name>
</gene>
<dbReference type="AlphaFoldDB" id="A0A1C4A0I3"/>
<sequence length="215" mass="24958">MIIAKSRTRFLTMVASLVFFIIISILTYHNSGFLNALMQLDHSIAQTVIPNWLENFMKPFYFFSHGFGLFFITFLIIFFLWGFKFKIPATWILITSIGGWLIINIASLLFKHTINGTQILYPAKSTFYMTLLISYFLLIIVPEIYRGSLQFLLQTILILGWVATFTTTLLLPNHNLASALAGWLLALVWLQFSENGYRVYAPDFYRRKGFSNSWY</sequence>
<feature type="transmembrane region" description="Helical" evidence="1">
    <location>
        <begin position="10"/>
        <end position="28"/>
    </location>
</feature>
<name>A0A1C4A0I3_9LACO</name>
<feature type="transmembrane region" description="Helical" evidence="1">
    <location>
        <begin position="176"/>
        <end position="192"/>
    </location>
</feature>
<keyword evidence="1" id="KW-0812">Transmembrane</keyword>
<keyword evidence="3" id="KW-1185">Reference proteome</keyword>
<evidence type="ECO:0000313" key="3">
    <source>
        <dbReference type="Proteomes" id="UP000199268"/>
    </source>
</evidence>
<feature type="transmembrane region" description="Helical" evidence="1">
    <location>
        <begin position="151"/>
        <end position="170"/>
    </location>
</feature>
<keyword evidence="1" id="KW-1133">Transmembrane helix</keyword>
<protein>
    <recommendedName>
        <fullName evidence="4">Membrane-associated phospholipid phosphatase</fullName>
    </recommendedName>
</protein>